<protein>
    <submittedName>
        <fullName evidence="1">Uncharacterized protein</fullName>
    </submittedName>
</protein>
<dbReference type="Proteomes" id="UP001272987">
    <property type="component" value="Unassembled WGS sequence"/>
</dbReference>
<organism evidence="1 4">
    <name type="scientific">Streptomyces acidiscabies</name>
    <dbReference type="NCBI Taxonomy" id="42234"/>
    <lineage>
        <taxon>Bacteria</taxon>
        <taxon>Bacillati</taxon>
        <taxon>Actinomycetota</taxon>
        <taxon>Actinomycetes</taxon>
        <taxon>Kitasatosporales</taxon>
        <taxon>Streptomycetaceae</taxon>
        <taxon>Streptomyces</taxon>
    </lineage>
</organism>
<evidence type="ECO:0000313" key="3">
    <source>
        <dbReference type="Proteomes" id="UP001272987"/>
    </source>
</evidence>
<name>A0AAP6B8Q7_9ACTN</name>
<reference evidence="1 3" key="1">
    <citation type="journal article" date="2023" name="Microb. Genom.">
        <title>Mesoterricola silvestris gen. nov., sp. nov., Mesoterricola sediminis sp. nov., Geothrix oryzae sp. nov., Geothrix edaphica sp. nov., Geothrix rubra sp. nov., and Geothrix limicola sp. nov., six novel members of Acidobacteriota isolated from soils.</title>
        <authorList>
            <person name="Weisberg A.J."/>
            <person name="Pearce E."/>
            <person name="Kramer C.G."/>
            <person name="Chang J.H."/>
            <person name="Clarke C.R."/>
        </authorList>
    </citation>
    <scope>NUCLEOTIDE SEQUENCE</scope>
    <source>
        <strain evidence="2 3">NB05-1H</strain>
        <strain evidence="1">NRRL_B-16521</strain>
    </source>
</reference>
<evidence type="ECO:0000313" key="2">
    <source>
        <dbReference type="EMBL" id="MDX3019466.1"/>
    </source>
</evidence>
<evidence type="ECO:0000313" key="4">
    <source>
        <dbReference type="Proteomes" id="UP001282288"/>
    </source>
</evidence>
<dbReference type="RefSeq" id="WP_223786506.1">
    <property type="nucleotide sequence ID" value="NZ_CP122369.1"/>
</dbReference>
<accession>A0AAP6B8Q7</accession>
<keyword evidence="3" id="KW-1185">Reference proteome</keyword>
<dbReference type="Proteomes" id="UP001282288">
    <property type="component" value="Unassembled WGS sequence"/>
</dbReference>
<dbReference type="EMBL" id="JARAWP010000009">
    <property type="protein sequence ID" value="MDX3019466.1"/>
    <property type="molecule type" value="Genomic_DNA"/>
</dbReference>
<dbReference type="GeneID" id="69811391"/>
<gene>
    <name evidence="1" type="ORF">PV399_10380</name>
    <name evidence="2" type="ORF">PV666_16430</name>
</gene>
<sequence length="49" mass="5294">MRGIDLKAGSQLESARSRLIRSPMWKTTTSPSAAAVLRPGTTFSDMSLL</sequence>
<dbReference type="EMBL" id="JARAWC010000006">
    <property type="protein sequence ID" value="MDX2960115.1"/>
    <property type="molecule type" value="Genomic_DNA"/>
</dbReference>
<comment type="caution">
    <text evidence="1">The sequence shown here is derived from an EMBL/GenBank/DDBJ whole genome shotgun (WGS) entry which is preliminary data.</text>
</comment>
<evidence type="ECO:0000313" key="1">
    <source>
        <dbReference type="EMBL" id="MDX2960115.1"/>
    </source>
</evidence>
<dbReference type="AlphaFoldDB" id="A0AAP6B8Q7"/>
<proteinExistence type="predicted"/>